<dbReference type="Pfam" id="PF12627">
    <property type="entry name" value="PolyA_pol_RNAbd"/>
    <property type="match status" value="1"/>
</dbReference>
<keyword evidence="3" id="KW-0067">ATP-binding</keyword>
<feature type="domain" description="tRNA nucleotidyltransferase/poly(A) polymerase RNA and SrmB- binding" evidence="7">
    <location>
        <begin position="228"/>
        <end position="289"/>
    </location>
</feature>
<dbReference type="RefSeq" id="WP_011419338.1">
    <property type="nucleotide sequence ID" value="NC_007760.1"/>
</dbReference>
<dbReference type="InterPro" id="IPR043519">
    <property type="entry name" value="NT_sf"/>
</dbReference>
<feature type="active site" evidence="3">
    <location>
        <position position="89"/>
    </location>
</feature>
<dbReference type="InterPro" id="IPR002646">
    <property type="entry name" value="PolA_pol_head_dom"/>
</dbReference>
<dbReference type="InterPro" id="IPR010206">
    <property type="entry name" value="PolA_pol_I"/>
</dbReference>
<evidence type="ECO:0000256" key="5">
    <source>
        <dbReference type="SAM" id="MobiDB-lite"/>
    </source>
</evidence>
<comment type="similarity">
    <text evidence="3 4">Belongs to the tRNA nucleotidyltransferase/poly(A) polymerase family.</text>
</comment>
<comment type="function">
    <text evidence="3">Adds poly(A) tail to the 3' end of many RNAs, which usually targets these RNAs for decay. Plays a significant role in the global control of gene expression, through influencing the rate of transcript degradation, and in the general RNA quality control.</text>
</comment>
<evidence type="ECO:0000259" key="7">
    <source>
        <dbReference type="Pfam" id="PF12627"/>
    </source>
</evidence>
<dbReference type="CDD" id="cd05398">
    <property type="entry name" value="NT_ClassII-CCAase"/>
    <property type="match status" value="1"/>
</dbReference>
<protein>
    <recommendedName>
        <fullName evidence="3">Poly(A) polymerase I</fullName>
        <shortName evidence="3">PAP I</shortName>
        <ecNumber evidence="3">2.7.7.19</ecNumber>
    </recommendedName>
</protein>
<dbReference type="GO" id="GO:0043633">
    <property type="term" value="P:polyadenylation-dependent RNA catabolic process"/>
    <property type="evidence" value="ECO:0007669"/>
    <property type="project" value="InterPro"/>
</dbReference>
<dbReference type="InterPro" id="IPR032828">
    <property type="entry name" value="PolyA_RNA-bd"/>
</dbReference>
<name>Q2IMM3_ANADE</name>
<dbReference type="Pfam" id="PF01743">
    <property type="entry name" value="PolyA_pol"/>
    <property type="match status" value="1"/>
</dbReference>
<keyword evidence="2 3" id="KW-0547">Nucleotide-binding</keyword>
<dbReference type="EMBL" id="CP000251">
    <property type="protein sequence ID" value="ABC80055.1"/>
    <property type="molecule type" value="Genomic_DNA"/>
</dbReference>
<dbReference type="Gene3D" id="1.10.3090.10">
    <property type="entry name" value="cca-adding enzyme, domain 2"/>
    <property type="match status" value="1"/>
</dbReference>
<feature type="compositionally biased region" description="Low complexity" evidence="5">
    <location>
        <begin position="497"/>
        <end position="511"/>
    </location>
</feature>
<dbReference type="HAMAP" id="MF_00957">
    <property type="entry name" value="PolyA_pol"/>
    <property type="match status" value="1"/>
</dbReference>
<dbReference type="STRING" id="290397.Adeh_0279"/>
<keyword evidence="3" id="KW-0804">Transcription</keyword>
<dbReference type="EC" id="2.7.7.19" evidence="3"/>
<accession>Q2IMM3</accession>
<feature type="region of interest" description="Disordered" evidence="5">
    <location>
        <begin position="1"/>
        <end position="51"/>
    </location>
</feature>
<reference evidence="8" key="1">
    <citation type="submission" date="2006-01" db="EMBL/GenBank/DDBJ databases">
        <title>Complete sequence of Anaeromyxobacter dehalogenans 2CP-C.</title>
        <authorList>
            <consortium name="US DOE Joint Genome Institute"/>
            <person name="Copeland A."/>
            <person name="Lucas S."/>
            <person name="Lapidus A."/>
            <person name="Barry K."/>
            <person name="Detter J.C."/>
            <person name="Glavina T."/>
            <person name="Hammon N."/>
            <person name="Israni S."/>
            <person name="Pitluck S."/>
            <person name="Brettin T."/>
            <person name="Bruce D."/>
            <person name="Han C."/>
            <person name="Tapia R."/>
            <person name="Gilna P."/>
            <person name="Kiss H."/>
            <person name="Schmutz J."/>
            <person name="Larimer F."/>
            <person name="Land M."/>
            <person name="Kyrpides N."/>
            <person name="Anderson I."/>
            <person name="Sanford R.A."/>
            <person name="Ritalahti K.M."/>
            <person name="Thomas H.S."/>
            <person name="Kirby J.R."/>
            <person name="Zhulin I.B."/>
            <person name="Loeffler F.E."/>
            <person name="Richardson P."/>
        </authorList>
    </citation>
    <scope>NUCLEOTIDE SEQUENCE</scope>
    <source>
        <strain evidence="8">2CP-C</strain>
    </source>
</reference>
<evidence type="ECO:0000256" key="4">
    <source>
        <dbReference type="RuleBase" id="RU003953"/>
    </source>
</evidence>
<feature type="compositionally biased region" description="Basic and acidic residues" evidence="5">
    <location>
        <begin position="1"/>
        <end position="10"/>
    </location>
</feature>
<dbReference type="eggNOG" id="COG0617">
    <property type="taxonomic scope" value="Bacteria"/>
</dbReference>
<keyword evidence="3 4" id="KW-0694">RNA-binding</keyword>
<feature type="region of interest" description="Disordered" evidence="5">
    <location>
        <begin position="431"/>
        <end position="549"/>
    </location>
</feature>
<sequence>MHEPSTKNDLFRPAYPAEDLEENRDRRPPPGLALDPPEAPPPEHPPEIPVDRLDGDALKVIARLRHMHHQAYLVGGCVRDLLLGATPKDFDVATDAHPGEVRAIFRNCRLIGRRFRLAHVYFRAGKVIEVATFRKNPTDVAEDVGEGEGDLLITRDNVFGTAEEDSVRRDFTVNGLFYDVATGEVIDYVGGRADLEAHRISTIGDPEIRMREDPVRALRAVRFAARLGFTIAPDTFEAMRRTAGELARCAPARVLEETFKLLRCGGSARAFELLRACGALPVILPALGAALETWDDGRRRAFFAHLAALDRLVRSGAEVSEAVLLGALLMHLGADAPRAGRPDADAGAPRWDEADAFLASLVQTARLPRKVAERIRLALQAQRQLEEPGKRRRRRGRGPAGQTYFQDALQLLEIRVRATGSGGEALERWTAEAPHAHPAAERPGRAGPREDRRDHRREGAAPRRPDRDEGAVREVVIPVEAAEAADEAGEEVREVESSAAGDAGEGEASQGGRRRRRRRGGKRRRRRGAGASGPDGGAQVPPAEAGGQG</sequence>
<evidence type="ECO:0000256" key="2">
    <source>
        <dbReference type="ARBA" id="ARBA00022741"/>
    </source>
</evidence>
<comment type="catalytic activity">
    <reaction evidence="3">
        <text>RNA(n) + ATP = RNA(n)-3'-adenine ribonucleotide + diphosphate</text>
        <dbReference type="Rhea" id="RHEA:11332"/>
        <dbReference type="Rhea" id="RHEA-COMP:14527"/>
        <dbReference type="Rhea" id="RHEA-COMP:17347"/>
        <dbReference type="ChEBI" id="CHEBI:30616"/>
        <dbReference type="ChEBI" id="CHEBI:33019"/>
        <dbReference type="ChEBI" id="CHEBI:140395"/>
        <dbReference type="ChEBI" id="CHEBI:173115"/>
        <dbReference type="EC" id="2.7.7.19"/>
    </reaction>
</comment>
<evidence type="ECO:0000313" key="8">
    <source>
        <dbReference type="EMBL" id="ABC80055.1"/>
    </source>
</evidence>
<keyword evidence="1 3" id="KW-0808">Transferase</keyword>
<dbReference type="InterPro" id="IPR052191">
    <property type="entry name" value="tRNA_ntf/polyA_polymerase_I"/>
</dbReference>
<dbReference type="HOGENOM" id="CLU_015961_0_1_7"/>
<organism evidence="8 9">
    <name type="scientific">Anaeromyxobacter dehalogenans (strain 2CP-C)</name>
    <dbReference type="NCBI Taxonomy" id="290397"/>
    <lineage>
        <taxon>Bacteria</taxon>
        <taxon>Pseudomonadati</taxon>
        <taxon>Myxococcota</taxon>
        <taxon>Myxococcia</taxon>
        <taxon>Myxococcales</taxon>
        <taxon>Cystobacterineae</taxon>
        <taxon>Anaeromyxobacteraceae</taxon>
        <taxon>Anaeromyxobacter</taxon>
    </lineage>
</organism>
<feature type="domain" description="Poly A polymerase head" evidence="6">
    <location>
        <begin position="71"/>
        <end position="200"/>
    </location>
</feature>
<feature type="active site" evidence="3">
    <location>
        <position position="170"/>
    </location>
</feature>
<dbReference type="SUPFAM" id="SSF81891">
    <property type="entry name" value="Poly A polymerase C-terminal region-like"/>
    <property type="match status" value="1"/>
</dbReference>
<feature type="compositionally biased region" description="Basic and acidic residues" evidence="5">
    <location>
        <begin position="431"/>
        <end position="472"/>
    </location>
</feature>
<dbReference type="PANTHER" id="PTHR43051">
    <property type="entry name" value="POLYNUCLEOTIDE ADENYLYLTRANSFERASE FAMILY PROTEIN"/>
    <property type="match status" value="1"/>
</dbReference>
<evidence type="ECO:0000313" key="9">
    <source>
        <dbReference type="Proteomes" id="UP000001935"/>
    </source>
</evidence>
<dbReference type="Proteomes" id="UP000001935">
    <property type="component" value="Chromosome"/>
</dbReference>
<dbReference type="Gene3D" id="3.30.460.10">
    <property type="entry name" value="Beta Polymerase, domain 2"/>
    <property type="match status" value="1"/>
</dbReference>
<evidence type="ECO:0000259" key="6">
    <source>
        <dbReference type="Pfam" id="PF01743"/>
    </source>
</evidence>
<gene>
    <name evidence="3" type="primary">pcnB</name>
    <name evidence="8" type="ordered locus">Adeh_0279</name>
</gene>
<dbReference type="SUPFAM" id="SSF81301">
    <property type="entry name" value="Nucleotidyltransferase"/>
    <property type="match status" value="1"/>
</dbReference>
<dbReference type="GO" id="GO:0005524">
    <property type="term" value="F:ATP binding"/>
    <property type="evidence" value="ECO:0007669"/>
    <property type="project" value="UniProtKB-UniRule"/>
</dbReference>
<feature type="compositionally biased region" description="Basic residues" evidence="5">
    <location>
        <begin position="512"/>
        <end position="528"/>
    </location>
</feature>
<dbReference type="KEGG" id="ade:Adeh_0279"/>
<feature type="compositionally biased region" description="Low complexity" evidence="5">
    <location>
        <begin position="473"/>
        <end position="482"/>
    </location>
</feature>
<dbReference type="OrthoDB" id="9805698at2"/>
<proteinExistence type="inferred from homology"/>
<feature type="active site" evidence="3">
    <location>
        <position position="91"/>
    </location>
</feature>
<dbReference type="GO" id="GO:0003723">
    <property type="term" value="F:RNA binding"/>
    <property type="evidence" value="ECO:0007669"/>
    <property type="project" value="UniProtKB-UniRule"/>
</dbReference>
<dbReference type="NCBIfam" id="TIGR01942">
    <property type="entry name" value="pcnB"/>
    <property type="match status" value="1"/>
</dbReference>
<dbReference type="GO" id="GO:1990817">
    <property type="term" value="F:poly(A) RNA polymerase activity"/>
    <property type="evidence" value="ECO:0007669"/>
    <property type="project" value="UniProtKB-UniRule"/>
</dbReference>
<evidence type="ECO:0000256" key="1">
    <source>
        <dbReference type="ARBA" id="ARBA00022679"/>
    </source>
</evidence>
<keyword evidence="3" id="KW-0507">mRNA processing</keyword>
<dbReference type="AlphaFoldDB" id="Q2IMM3"/>
<dbReference type="GO" id="GO:0006397">
    <property type="term" value="P:mRNA processing"/>
    <property type="evidence" value="ECO:0007669"/>
    <property type="project" value="UniProtKB-KW"/>
</dbReference>
<evidence type="ECO:0000256" key="3">
    <source>
        <dbReference type="HAMAP-Rule" id="MF_00957"/>
    </source>
</evidence>
<dbReference type="PANTHER" id="PTHR43051:SF1">
    <property type="entry name" value="POLYNUCLEOTIDE ADENYLYLTRANSFERASE FAMILY PROTEIN"/>
    <property type="match status" value="1"/>
</dbReference>